<evidence type="ECO:0008006" key="4">
    <source>
        <dbReference type="Google" id="ProtNLM"/>
    </source>
</evidence>
<gene>
    <name evidence="2" type="ORF">DXB65_00010</name>
</gene>
<feature type="transmembrane region" description="Helical" evidence="1">
    <location>
        <begin position="339"/>
        <end position="357"/>
    </location>
</feature>
<comment type="caution">
    <text evidence="2">The sequence shown here is derived from an EMBL/GenBank/DDBJ whole genome shotgun (WGS) entry which is preliminary data.</text>
</comment>
<evidence type="ECO:0000313" key="2">
    <source>
        <dbReference type="EMBL" id="RGN40078.1"/>
    </source>
</evidence>
<protein>
    <recommendedName>
        <fullName evidence="4">Chain-length determining protein</fullName>
    </recommendedName>
</protein>
<dbReference type="InterPro" id="IPR050445">
    <property type="entry name" value="Bact_polysacc_biosynth/exp"/>
</dbReference>
<keyword evidence="1" id="KW-0812">Transmembrane</keyword>
<organism evidence="2 3">
    <name type="scientific">Bacteroides oleiciplenus</name>
    <dbReference type="NCBI Taxonomy" id="626931"/>
    <lineage>
        <taxon>Bacteria</taxon>
        <taxon>Pseudomonadati</taxon>
        <taxon>Bacteroidota</taxon>
        <taxon>Bacteroidia</taxon>
        <taxon>Bacteroidales</taxon>
        <taxon>Bacteroidaceae</taxon>
        <taxon>Bacteroides</taxon>
    </lineage>
</organism>
<reference evidence="2 3" key="1">
    <citation type="submission" date="2018-08" db="EMBL/GenBank/DDBJ databases">
        <title>A genome reference for cultivated species of the human gut microbiota.</title>
        <authorList>
            <person name="Zou Y."/>
            <person name="Xue W."/>
            <person name="Luo G."/>
        </authorList>
    </citation>
    <scope>NUCLEOTIDE SEQUENCE [LARGE SCALE GENOMIC DNA]</scope>
    <source>
        <strain evidence="2 3">OM05-15BH</strain>
    </source>
</reference>
<keyword evidence="1" id="KW-1133">Transmembrane helix</keyword>
<feature type="transmembrane region" description="Helical" evidence="1">
    <location>
        <begin position="26"/>
        <end position="45"/>
    </location>
</feature>
<dbReference type="AlphaFoldDB" id="A0A3E5BR25"/>
<proteinExistence type="predicted"/>
<sequence length="365" mass="41396">MKREVLTSSPVDYVLLLSKLWDARIFLLKVCAAGLLVGILVSISIPKEYETSIYTVPESTAGRIDTDDSFSSEISIGGKKIQDAIIPSLYPEVISSTPFLLSLFDIPLTLSGSKEASTLTLSEYMSTHQCSPWWSTIRSGIFQVVSFPITLFSEKETDKFNNPQSITVRHDEPIEVFHLSKHEAAIAAAINSRINVDVNKQKRTVTLHVRMQDPLVSATVADSVMAKLQAYVSDYRTRKERVNLEYTENLYQQARKKYYEAQEAYAHFADANQFLSLKLYQKELYNLQVTKELAYKEYTETLQQLQLSKIRVYKKRPVFAVIEPATVPLNPVSPSKMKILSGFFLLSLALGCGWIYFKNMRSTQL</sequence>
<dbReference type="PANTHER" id="PTHR32309">
    <property type="entry name" value="TYROSINE-PROTEIN KINASE"/>
    <property type="match status" value="1"/>
</dbReference>
<dbReference type="GO" id="GO:0004713">
    <property type="term" value="F:protein tyrosine kinase activity"/>
    <property type="evidence" value="ECO:0007669"/>
    <property type="project" value="TreeGrafter"/>
</dbReference>
<dbReference type="Proteomes" id="UP000260983">
    <property type="component" value="Unassembled WGS sequence"/>
</dbReference>
<name>A0A3E5BR25_9BACE</name>
<dbReference type="EMBL" id="QSUL01000001">
    <property type="protein sequence ID" value="RGN40078.1"/>
    <property type="molecule type" value="Genomic_DNA"/>
</dbReference>
<keyword evidence="1" id="KW-0472">Membrane</keyword>
<evidence type="ECO:0000256" key="1">
    <source>
        <dbReference type="SAM" id="Phobius"/>
    </source>
</evidence>
<accession>A0A3E5BR25</accession>
<dbReference type="PANTHER" id="PTHR32309:SF13">
    <property type="entry name" value="FERRIC ENTEROBACTIN TRANSPORT PROTEIN FEPE"/>
    <property type="match status" value="1"/>
</dbReference>
<dbReference type="RefSeq" id="WP_009130443.1">
    <property type="nucleotide sequence ID" value="NZ_CABKRN010000003.1"/>
</dbReference>
<dbReference type="GO" id="GO:0005886">
    <property type="term" value="C:plasma membrane"/>
    <property type="evidence" value="ECO:0007669"/>
    <property type="project" value="TreeGrafter"/>
</dbReference>
<evidence type="ECO:0000313" key="3">
    <source>
        <dbReference type="Proteomes" id="UP000260983"/>
    </source>
</evidence>